<dbReference type="EMBL" id="JAQJZL010000010">
    <property type="protein sequence ID" value="KAJ6035285.1"/>
    <property type="molecule type" value="Genomic_DNA"/>
</dbReference>
<dbReference type="EMBL" id="JAQJZL010000008">
    <property type="protein sequence ID" value="KAJ6038806.1"/>
    <property type="molecule type" value="Genomic_DNA"/>
</dbReference>
<sequence length="198" mass="21934">MPSPPITIVAPPPPPPPPAVMAPTSLASKPPLVAPTGPIGAFMVELLIYNGSPFKDHWGYWVRSHTSPDIGVMIHATGDVRNGFVFEIKRSHDLQKTPNRPTMRVPLQWVDGKYFDEKAMLNNGERKIENVPVCPFETSAYKVKVPGKSLNTTSSAATPSRKITQKNCQTWIVESADQLLKDHIFSREVAIYLHAIEQ</sequence>
<accession>A0AAD6N7T7</accession>
<evidence type="ECO:0000313" key="1">
    <source>
        <dbReference type="EMBL" id="KAJ6035285.1"/>
    </source>
</evidence>
<dbReference type="AlphaFoldDB" id="A0AAD6N7T7"/>
<reference evidence="2" key="1">
    <citation type="journal article" date="2023" name="IMA Fungus">
        <title>Comparative genomic study of the Penicillium genus elucidates a diverse pangenome and 15 lateral gene transfer events.</title>
        <authorList>
            <person name="Petersen C."/>
            <person name="Sorensen T."/>
            <person name="Nielsen M.R."/>
            <person name="Sondergaard T.E."/>
            <person name="Sorensen J.L."/>
            <person name="Fitzpatrick D.A."/>
            <person name="Frisvad J.C."/>
            <person name="Nielsen K.L."/>
        </authorList>
    </citation>
    <scope>NUCLEOTIDE SEQUENCE</scope>
    <source>
        <strain evidence="2">IBT 15450</strain>
    </source>
</reference>
<evidence type="ECO:0000313" key="3">
    <source>
        <dbReference type="Proteomes" id="UP001219568"/>
    </source>
</evidence>
<name>A0AAD6N7T7_PENCN</name>
<proteinExistence type="predicted"/>
<keyword evidence="3" id="KW-1185">Reference proteome</keyword>
<dbReference type="Pfam" id="PF20174">
    <property type="entry name" value="DUF6540"/>
    <property type="match status" value="1"/>
</dbReference>
<evidence type="ECO:0000313" key="2">
    <source>
        <dbReference type="EMBL" id="KAJ6038806.1"/>
    </source>
</evidence>
<gene>
    <name evidence="2" type="ORF">N7460_007523</name>
    <name evidence="1" type="ORF">N7460_009460</name>
</gene>
<dbReference type="InterPro" id="IPR046670">
    <property type="entry name" value="DUF6540"/>
</dbReference>
<comment type="caution">
    <text evidence="2">The sequence shown here is derived from an EMBL/GenBank/DDBJ whole genome shotgun (WGS) entry which is preliminary data.</text>
</comment>
<organism evidence="2 3">
    <name type="scientific">Penicillium canescens</name>
    <dbReference type="NCBI Taxonomy" id="5083"/>
    <lineage>
        <taxon>Eukaryota</taxon>
        <taxon>Fungi</taxon>
        <taxon>Dikarya</taxon>
        <taxon>Ascomycota</taxon>
        <taxon>Pezizomycotina</taxon>
        <taxon>Eurotiomycetes</taxon>
        <taxon>Eurotiomycetidae</taxon>
        <taxon>Eurotiales</taxon>
        <taxon>Aspergillaceae</taxon>
        <taxon>Penicillium</taxon>
    </lineage>
</organism>
<protein>
    <submittedName>
        <fullName evidence="2">Uncharacterized protein</fullName>
    </submittedName>
</protein>
<dbReference type="Proteomes" id="UP001219568">
    <property type="component" value="Unassembled WGS sequence"/>
</dbReference>
<reference evidence="2" key="2">
    <citation type="submission" date="2023-01" db="EMBL/GenBank/DDBJ databases">
        <authorList>
            <person name="Petersen C."/>
        </authorList>
    </citation>
    <scope>NUCLEOTIDE SEQUENCE</scope>
    <source>
        <strain evidence="2">IBT 15450</strain>
    </source>
</reference>